<accession>A0ABN2ZAK4</accession>
<gene>
    <name evidence="3" type="ORF">GCM10009760_20830</name>
</gene>
<protein>
    <recommendedName>
        <fullName evidence="5">MFS transporter</fullName>
    </recommendedName>
</protein>
<name>A0ABN2ZAK4_9ACTN</name>
<organism evidence="3 4">
    <name type="scientific">Kitasatospora kazusensis</name>
    <dbReference type="NCBI Taxonomy" id="407974"/>
    <lineage>
        <taxon>Bacteria</taxon>
        <taxon>Bacillati</taxon>
        <taxon>Actinomycetota</taxon>
        <taxon>Actinomycetes</taxon>
        <taxon>Kitasatosporales</taxon>
        <taxon>Streptomycetaceae</taxon>
        <taxon>Kitasatospora</taxon>
    </lineage>
</organism>
<evidence type="ECO:0000256" key="1">
    <source>
        <dbReference type="SAM" id="MobiDB-lite"/>
    </source>
</evidence>
<keyword evidence="2" id="KW-0812">Transmembrane</keyword>
<evidence type="ECO:0000256" key="2">
    <source>
        <dbReference type="SAM" id="Phobius"/>
    </source>
</evidence>
<evidence type="ECO:0000313" key="3">
    <source>
        <dbReference type="EMBL" id="GAA2139049.1"/>
    </source>
</evidence>
<evidence type="ECO:0008006" key="5">
    <source>
        <dbReference type="Google" id="ProtNLM"/>
    </source>
</evidence>
<feature type="transmembrane region" description="Helical" evidence="2">
    <location>
        <begin position="36"/>
        <end position="56"/>
    </location>
</feature>
<keyword evidence="2" id="KW-1133">Transmembrane helix</keyword>
<evidence type="ECO:0000313" key="4">
    <source>
        <dbReference type="Proteomes" id="UP001422759"/>
    </source>
</evidence>
<feature type="transmembrane region" description="Helical" evidence="2">
    <location>
        <begin position="68"/>
        <end position="90"/>
    </location>
</feature>
<dbReference type="RefSeq" id="WP_344463196.1">
    <property type="nucleotide sequence ID" value="NZ_BAAANT010000009.1"/>
</dbReference>
<feature type="region of interest" description="Disordered" evidence="1">
    <location>
        <begin position="1"/>
        <end position="28"/>
    </location>
</feature>
<reference evidence="3 4" key="1">
    <citation type="journal article" date="2019" name="Int. J. Syst. Evol. Microbiol.">
        <title>The Global Catalogue of Microorganisms (GCM) 10K type strain sequencing project: providing services to taxonomists for standard genome sequencing and annotation.</title>
        <authorList>
            <consortium name="The Broad Institute Genomics Platform"/>
            <consortium name="The Broad Institute Genome Sequencing Center for Infectious Disease"/>
            <person name="Wu L."/>
            <person name="Ma J."/>
        </authorList>
    </citation>
    <scope>NUCLEOTIDE SEQUENCE [LARGE SCALE GENOMIC DNA]</scope>
    <source>
        <strain evidence="3 4">JCM 14560</strain>
    </source>
</reference>
<keyword evidence="4" id="KW-1185">Reference proteome</keyword>
<dbReference type="EMBL" id="BAAANT010000009">
    <property type="protein sequence ID" value="GAA2139049.1"/>
    <property type="molecule type" value="Genomic_DNA"/>
</dbReference>
<sequence>MPFKQGIPRSRPKAGERDRASRDEAAGEQLDSNVDVLVATAVTLGVSVGSGLLTMLTLGDGVGFSTRAALFMFTACPLVMVCVSASEPFMRRAAQQRARNARRRG</sequence>
<proteinExistence type="predicted"/>
<comment type="caution">
    <text evidence="3">The sequence shown here is derived from an EMBL/GenBank/DDBJ whole genome shotgun (WGS) entry which is preliminary data.</text>
</comment>
<feature type="compositionally biased region" description="Basic and acidic residues" evidence="1">
    <location>
        <begin position="13"/>
        <end position="25"/>
    </location>
</feature>
<dbReference type="Proteomes" id="UP001422759">
    <property type="component" value="Unassembled WGS sequence"/>
</dbReference>
<keyword evidence="2" id="KW-0472">Membrane</keyword>